<organism evidence="1 2">
    <name type="scientific">Mangrovibacterium diazotrophicum</name>
    <dbReference type="NCBI Taxonomy" id="1261403"/>
    <lineage>
        <taxon>Bacteria</taxon>
        <taxon>Pseudomonadati</taxon>
        <taxon>Bacteroidota</taxon>
        <taxon>Bacteroidia</taxon>
        <taxon>Marinilabiliales</taxon>
        <taxon>Prolixibacteraceae</taxon>
        <taxon>Mangrovibacterium</taxon>
    </lineage>
</organism>
<keyword evidence="2" id="KW-1185">Reference proteome</keyword>
<dbReference type="EMBL" id="RAPN01000004">
    <property type="protein sequence ID" value="RKD86373.1"/>
    <property type="molecule type" value="Genomic_DNA"/>
</dbReference>
<protein>
    <submittedName>
        <fullName evidence="1">Uncharacterized protein</fullName>
    </submittedName>
</protein>
<dbReference type="AlphaFoldDB" id="A0A419VW51"/>
<sequence length="568" mass="64654">MNRLFFKGSVCLIFILLGLMSSCKKTSQVESESDLAVVFAKQRVRENKRAQAAKMPDWLKENRQILHSRMIEMAQKSYEETGVWFFARGAGRGTDEQETMAVWGDLLFFGGLETLPGYSENNREKAVKFWKSWQNLETGKLYNPLYQDPQNPEVKRSMAGNRNDYSAEEINTKYIPSILKILGDTLSLPVNVTSRADAGVDTFDDLWGWMPQWMTSKAGAYPYQAAVEVDNGNFEKIPQVEAGMAALVRAYNRETGMWRPEPLDSFPWEEYQPSSGFKIIARICGYAGMENFPEELVHVAVDNMLAHKNELYTDETTARNYGETMAHYLMLTDYRHDELLDAMELCLQGFKDSIKWKKTASSVYCVFGSGIIGLFLNWEDLPDDLAFNQWFRFEQGCTMKWRFVVGPYGNWVNVIPKNAEEIFGNENYDVGKYGLKARNKVHWSKKRSSVIEQQDVTLKVTNDDVTGEGTFTFSLTAEQLSALQQPYFEATWSGEFQVSLNGEPVKIVKYNLPDLKAGWYIPEPAVKTLRVGENTVTIELLGPGKDQKPDAPLSKTAPFIRIGLIDWS</sequence>
<name>A0A419VW51_9BACT</name>
<reference evidence="1 2" key="1">
    <citation type="submission" date="2018-09" db="EMBL/GenBank/DDBJ databases">
        <title>Genomic Encyclopedia of Archaeal and Bacterial Type Strains, Phase II (KMG-II): from individual species to whole genera.</title>
        <authorList>
            <person name="Goeker M."/>
        </authorList>
    </citation>
    <scope>NUCLEOTIDE SEQUENCE [LARGE SCALE GENOMIC DNA]</scope>
    <source>
        <strain evidence="1 2">DSM 27148</strain>
    </source>
</reference>
<evidence type="ECO:0000313" key="2">
    <source>
        <dbReference type="Proteomes" id="UP000283387"/>
    </source>
</evidence>
<dbReference type="PROSITE" id="PS51257">
    <property type="entry name" value="PROKAR_LIPOPROTEIN"/>
    <property type="match status" value="1"/>
</dbReference>
<proteinExistence type="predicted"/>
<dbReference type="Proteomes" id="UP000283387">
    <property type="component" value="Unassembled WGS sequence"/>
</dbReference>
<evidence type="ECO:0000313" key="1">
    <source>
        <dbReference type="EMBL" id="RKD86373.1"/>
    </source>
</evidence>
<gene>
    <name evidence="1" type="ORF">BC643_4064</name>
</gene>
<comment type="caution">
    <text evidence="1">The sequence shown here is derived from an EMBL/GenBank/DDBJ whole genome shotgun (WGS) entry which is preliminary data.</text>
</comment>
<dbReference type="RefSeq" id="WP_147377285.1">
    <property type="nucleotide sequence ID" value="NZ_RAPN01000004.1"/>
</dbReference>
<accession>A0A419VW51</accession>